<name>A0A7S1JIL0_9EUGL</name>
<accession>A0A7S1JIL0</accession>
<dbReference type="EMBL" id="HBGA01153209">
    <property type="protein sequence ID" value="CAD9044467.1"/>
    <property type="molecule type" value="Transcribed_RNA"/>
</dbReference>
<proteinExistence type="predicted"/>
<evidence type="ECO:0000313" key="1">
    <source>
        <dbReference type="EMBL" id="CAD9044467.1"/>
    </source>
</evidence>
<reference evidence="1" key="1">
    <citation type="submission" date="2021-01" db="EMBL/GenBank/DDBJ databases">
        <authorList>
            <person name="Corre E."/>
            <person name="Pelletier E."/>
            <person name="Niang G."/>
            <person name="Scheremetjew M."/>
            <person name="Finn R."/>
            <person name="Kale V."/>
            <person name="Holt S."/>
            <person name="Cochrane G."/>
            <person name="Meng A."/>
            <person name="Brown T."/>
            <person name="Cohen L."/>
        </authorList>
    </citation>
    <scope>NUCLEOTIDE SEQUENCE</scope>
    <source>
        <strain evidence="1">NIES-381</strain>
    </source>
</reference>
<organism evidence="1">
    <name type="scientific">Eutreptiella gymnastica</name>
    <dbReference type="NCBI Taxonomy" id="73025"/>
    <lineage>
        <taxon>Eukaryota</taxon>
        <taxon>Discoba</taxon>
        <taxon>Euglenozoa</taxon>
        <taxon>Euglenida</taxon>
        <taxon>Spirocuta</taxon>
        <taxon>Euglenophyceae</taxon>
        <taxon>Eutreptiales</taxon>
        <taxon>Eutreptiaceae</taxon>
        <taxon>Eutreptiella</taxon>
    </lineage>
</organism>
<sequence>MGGNRRGVVAVIVVVCLNDDRTACDFGCLSGSPSRAFLQSGFAGSGWLQMAPRASSWVLLLSLLCCIRKLSGFHGVPVFKMCCVLCGDLSNRLVLSVTESHPRH</sequence>
<dbReference type="AlphaFoldDB" id="A0A7S1JIL0"/>
<gene>
    <name evidence="1" type="ORF">EGYM00392_LOCUS55651</name>
</gene>
<protein>
    <submittedName>
        <fullName evidence="1">Uncharacterized protein</fullName>
    </submittedName>
</protein>